<dbReference type="InterPro" id="IPR007412">
    <property type="entry name" value="FlgM"/>
</dbReference>
<gene>
    <name evidence="9" type="primary">flgM</name>
    <name evidence="9" type="ORF">DLJ74_04800</name>
</gene>
<keyword evidence="9" id="KW-0969">Cilium</keyword>
<dbReference type="Pfam" id="PF04316">
    <property type="entry name" value="FlgM"/>
    <property type="match status" value="1"/>
</dbReference>
<proteinExistence type="inferred from homology"/>
<evidence type="ECO:0000313" key="9">
    <source>
        <dbReference type="EMBL" id="PWU69308.1"/>
    </source>
</evidence>
<evidence type="ECO:0000256" key="1">
    <source>
        <dbReference type="ARBA" id="ARBA00005322"/>
    </source>
</evidence>
<keyword evidence="5" id="KW-0805">Transcription regulation</keyword>
<sequence length="82" mass="9689">MKVNGPNHTNVNPYQQQIQKKQTSHKSTTRQEDQLQISNKAKEMQAKDSRQAYVKEIQQQIETGEYKVNVKETARKILNFWK</sequence>
<dbReference type="InterPro" id="IPR031316">
    <property type="entry name" value="FlgM_C"/>
</dbReference>
<keyword evidence="6" id="KW-0804">Transcription</keyword>
<evidence type="ECO:0000313" key="10">
    <source>
        <dbReference type="Proteomes" id="UP000245624"/>
    </source>
</evidence>
<keyword evidence="9" id="KW-0282">Flagellum</keyword>
<dbReference type="GO" id="GO:0045892">
    <property type="term" value="P:negative regulation of DNA-templated transcription"/>
    <property type="evidence" value="ECO:0007669"/>
    <property type="project" value="InterPro"/>
</dbReference>
<reference evidence="9 10" key="1">
    <citation type="submission" date="2018-05" db="EMBL/GenBank/DDBJ databases">
        <title>Genomic analysis of Gracilibacillus dipsosauri DD1 reveals novel features of a salt-tolerant amylase.</title>
        <authorList>
            <person name="Deutch C.E."/>
            <person name="Yang S."/>
        </authorList>
    </citation>
    <scope>NUCLEOTIDE SEQUENCE [LARGE SCALE GENOMIC DNA]</scope>
    <source>
        <strain evidence="9 10">DD1</strain>
    </source>
</reference>
<evidence type="ECO:0000256" key="6">
    <source>
        <dbReference type="ARBA" id="ARBA00023163"/>
    </source>
</evidence>
<protein>
    <recommendedName>
        <fullName evidence="2">Negative regulator of flagellin synthesis</fullName>
    </recommendedName>
</protein>
<evidence type="ECO:0000256" key="3">
    <source>
        <dbReference type="ARBA" id="ARBA00022491"/>
    </source>
</evidence>
<keyword evidence="9" id="KW-0966">Cell projection</keyword>
<keyword evidence="4" id="KW-1005">Bacterial flagellum biogenesis</keyword>
<feature type="region of interest" description="Disordered" evidence="7">
    <location>
        <begin position="1"/>
        <end position="33"/>
    </location>
</feature>
<evidence type="ECO:0000259" key="8">
    <source>
        <dbReference type="Pfam" id="PF04316"/>
    </source>
</evidence>
<dbReference type="InterPro" id="IPR035890">
    <property type="entry name" value="Anti-sigma-28_factor_FlgM_sf"/>
</dbReference>
<keyword evidence="3" id="KW-0678">Repressor</keyword>
<comment type="caution">
    <text evidence="9">The sequence shown here is derived from an EMBL/GenBank/DDBJ whole genome shotgun (WGS) entry which is preliminary data.</text>
</comment>
<dbReference type="OrthoDB" id="2991036at2"/>
<keyword evidence="10" id="KW-1185">Reference proteome</keyword>
<feature type="compositionally biased region" description="Polar residues" evidence="7">
    <location>
        <begin position="1"/>
        <end position="21"/>
    </location>
</feature>
<organism evidence="9 10">
    <name type="scientific">Gracilibacillus dipsosauri</name>
    <dbReference type="NCBI Taxonomy" id="178340"/>
    <lineage>
        <taxon>Bacteria</taxon>
        <taxon>Bacillati</taxon>
        <taxon>Bacillota</taxon>
        <taxon>Bacilli</taxon>
        <taxon>Bacillales</taxon>
        <taxon>Bacillaceae</taxon>
        <taxon>Gracilibacillus</taxon>
    </lineage>
</organism>
<feature type="domain" description="Anti-sigma-28 factor FlgM C-terminal" evidence="8">
    <location>
        <begin position="33"/>
        <end position="79"/>
    </location>
</feature>
<evidence type="ECO:0000256" key="2">
    <source>
        <dbReference type="ARBA" id="ARBA00017823"/>
    </source>
</evidence>
<evidence type="ECO:0000256" key="4">
    <source>
        <dbReference type="ARBA" id="ARBA00022795"/>
    </source>
</evidence>
<dbReference type="SUPFAM" id="SSF101498">
    <property type="entry name" value="Anti-sigma factor FlgM"/>
    <property type="match status" value="1"/>
</dbReference>
<accession>A0A317L340</accession>
<dbReference type="GO" id="GO:0044781">
    <property type="term" value="P:bacterial-type flagellum organization"/>
    <property type="evidence" value="ECO:0007669"/>
    <property type="project" value="UniProtKB-KW"/>
</dbReference>
<dbReference type="NCBIfam" id="TIGR03824">
    <property type="entry name" value="FlgM_jcvi"/>
    <property type="match status" value="1"/>
</dbReference>
<evidence type="ECO:0000256" key="7">
    <source>
        <dbReference type="SAM" id="MobiDB-lite"/>
    </source>
</evidence>
<evidence type="ECO:0000256" key="5">
    <source>
        <dbReference type="ARBA" id="ARBA00023015"/>
    </source>
</evidence>
<dbReference type="AlphaFoldDB" id="A0A317L340"/>
<dbReference type="Proteomes" id="UP000245624">
    <property type="component" value="Unassembled WGS sequence"/>
</dbReference>
<comment type="similarity">
    <text evidence="1">Belongs to the FlgM family.</text>
</comment>
<name>A0A317L340_9BACI</name>
<dbReference type="RefSeq" id="WP_054859875.1">
    <property type="nucleotide sequence ID" value="NZ_JAJUIE010000031.1"/>
</dbReference>
<dbReference type="EMBL" id="QGTD01000005">
    <property type="protein sequence ID" value="PWU69308.1"/>
    <property type="molecule type" value="Genomic_DNA"/>
</dbReference>